<evidence type="ECO:0000313" key="1">
    <source>
        <dbReference type="EMBL" id="DAE10539.1"/>
    </source>
</evidence>
<dbReference type="EMBL" id="BK015513">
    <property type="protein sequence ID" value="DAE10539.1"/>
    <property type="molecule type" value="Genomic_DNA"/>
</dbReference>
<organism evidence="1">
    <name type="scientific">Siphoviridae sp. ctJER10</name>
    <dbReference type="NCBI Taxonomy" id="2825430"/>
    <lineage>
        <taxon>Viruses</taxon>
        <taxon>Duplodnaviria</taxon>
        <taxon>Heunggongvirae</taxon>
        <taxon>Uroviricota</taxon>
        <taxon>Caudoviricetes</taxon>
    </lineage>
</organism>
<accession>A0A8S5PVM5</accession>
<proteinExistence type="predicted"/>
<name>A0A8S5PVM5_9CAUD</name>
<reference evidence="1" key="1">
    <citation type="journal article" date="2021" name="Proc. Natl. Acad. Sci. U.S.A.">
        <title>A Catalog of Tens of Thousands of Viruses from Human Metagenomes Reveals Hidden Associations with Chronic Diseases.</title>
        <authorList>
            <person name="Tisza M.J."/>
            <person name="Buck C.B."/>
        </authorList>
    </citation>
    <scope>NUCLEOTIDE SEQUENCE</scope>
    <source>
        <strain evidence="1">CtJER10</strain>
    </source>
</reference>
<sequence>MGYIKAEYGKNNMFELDIEVKDCNSIECLSFASGVAEEILNSIAKGNAKTLKGKAKTFAGYKRALIWAIEMAEFNDHE</sequence>
<protein>
    <submittedName>
        <fullName evidence="1">Uncharacterized protein</fullName>
    </submittedName>
</protein>